<dbReference type="GO" id="GO:0006952">
    <property type="term" value="P:defense response"/>
    <property type="evidence" value="ECO:0007669"/>
    <property type="project" value="InterPro"/>
</dbReference>
<dbReference type="PANTHER" id="PTHR11017:SF340">
    <property type="entry name" value="NB-ARC-RELATED"/>
    <property type="match status" value="1"/>
</dbReference>
<gene>
    <name evidence="6" type="ORF">HanXRQr2_Chr08g0319801</name>
</gene>
<keyword evidence="3" id="KW-0520">NAD</keyword>
<dbReference type="InterPro" id="IPR056924">
    <property type="entry name" value="SH3_Tf2-1"/>
</dbReference>
<dbReference type="InterPro" id="IPR058192">
    <property type="entry name" value="WHD_ROQ1-like"/>
</dbReference>
<evidence type="ECO:0000313" key="6">
    <source>
        <dbReference type="EMBL" id="KAF5793735.1"/>
    </source>
</evidence>
<keyword evidence="2" id="KW-0677">Repeat</keyword>
<dbReference type="Gene3D" id="3.40.50.10140">
    <property type="entry name" value="Toll/interleukin-1 receptor homology (TIR) domain"/>
    <property type="match status" value="1"/>
</dbReference>
<reference evidence="6" key="2">
    <citation type="submission" date="2020-06" db="EMBL/GenBank/DDBJ databases">
        <title>Helianthus annuus Genome sequencing and assembly Release 2.</title>
        <authorList>
            <person name="Gouzy J."/>
            <person name="Langlade N."/>
            <person name="Munos S."/>
        </authorList>
    </citation>
    <scope>NUCLEOTIDE SEQUENCE</scope>
    <source>
        <tissue evidence="6">Leaves</tissue>
    </source>
</reference>
<dbReference type="Gramene" id="mRNA:HanXRQr2_Chr08g0319801">
    <property type="protein sequence ID" value="mRNA:HanXRQr2_Chr08g0319801"/>
    <property type="gene ID" value="HanXRQr2_Chr08g0319801"/>
</dbReference>
<dbReference type="PRINTS" id="PR00364">
    <property type="entry name" value="DISEASERSIST"/>
</dbReference>
<keyword evidence="1" id="KW-0433">Leucine-rich repeat</keyword>
<dbReference type="PROSITE" id="PS50104">
    <property type="entry name" value="TIR"/>
    <property type="match status" value="1"/>
</dbReference>
<proteinExistence type="predicted"/>
<dbReference type="AlphaFoldDB" id="A0A9K3IBS6"/>
<dbReference type="PANTHER" id="PTHR11017">
    <property type="entry name" value="LEUCINE-RICH REPEAT-CONTAINING PROTEIN"/>
    <property type="match status" value="1"/>
</dbReference>
<dbReference type="Pfam" id="PF23282">
    <property type="entry name" value="WHD_ROQ1"/>
    <property type="match status" value="1"/>
</dbReference>
<dbReference type="Pfam" id="PF24626">
    <property type="entry name" value="SH3_Tf2-1"/>
    <property type="match status" value="1"/>
</dbReference>
<dbReference type="GO" id="GO:0007165">
    <property type="term" value="P:signal transduction"/>
    <property type="evidence" value="ECO:0007669"/>
    <property type="project" value="InterPro"/>
</dbReference>
<dbReference type="GO" id="GO:0043531">
    <property type="term" value="F:ADP binding"/>
    <property type="evidence" value="ECO:0007669"/>
    <property type="project" value="InterPro"/>
</dbReference>
<dbReference type="InterPro" id="IPR035897">
    <property type="entry name" value="Toll_tir_struct_dom_sf"/>
</dbReference>
<dbReference type="SMART" id="SM00255">
    <property type="entry name" value="TIR"/>
    <property type="match status" value="1"/>
</dbReference>
<dbReference type="Gene3D" id="3.40.50.300">
    <property type="entry name" value="P-loop containing nucleotide triphosphate hydrolases"/>
    <property type="match status" value="1"/>
</dbReference>
<protein>
    <submittedName>
        <fullName evidence="6">TIR domain, P-loop containing nucleoside triphosphate hydrolase, ribonuclease H superfamily</fullName>
    </submittedName>
</protein>
<dbReference type="Pfam" id="PF00931">
    <property type="entry name" value="NB-ARC"/>
    <property type="match status" value="1"/>
</dbReference>
<dbReference type="InterPro" id="IPR027417">
    <property type="entry name" value="P-loop_NTPase"/>
</dbReference>
<evidence type="ECO:0000256" key="1">
    <source>
        <dbReference type="ARBA" id="ARBA00022614"/>
    </source>
</evidence>
<dbReference type="SUPFAM" id="SSF52540">
    <property type="entry name" value="P-loop containing nucleoside triphosphate hydrolases"/>
    <property type="match status" value="1"/>
</dbReference>
<keyword evidence="6" id="KW-0378">Hydrolase</keyword>
<organism evidence="6 7">
    <name type="scientific">Helianthus annuus</name>
    <name type="common">Common sunflower</name>
    <dbReference type="NCBI Taxonomy" id="4232"/>
    <lineage>
        <taxon>Eukaryota</taxon>
        <taxon>Viridiplantae</taxon>
        <taxon>Streptophyta</taxon>
        <taxon>Embryophyta</taxon>
        <taxon>Tracheophyta</taxon>
        <taxon>Spermatophyta</taxon>
        <taxon>Magnoliopsida</taxon>
        <taxon>eudicotyledons</taxon>
        <taxon>Gunneridae</taxon>
        <taxon>Pentapetalae</taxon>
        <taxon>asterids</taxon>
        <taxon>campanulids</taxon>
        <taxon>Asterales</taxon>
        <taxon>Asteraceae</taxon>
        <taxon>Asteroideae</taxon>
        <taxon>Heliantheae alliance</taxon>
        <taxon>Heliantheae</taxon>
        <taxon>Helianthus</taxon>
    </lineage>
</organism>
<accession>A0A9K3IBS6</accession>
<dbReference type="Proteomes" id="UP000215914">
    <property type="component" value="Unassembled WGS sequence"/>
</dbReference>
<dbReference type="GO" id="GO:0003676">
    <property type="term" value="F:nucleic acid binding"/>
    <property type="evidence" value="ECO:0007669"/>
    <property type="project" value="InterPro"/>
</dbReference>
<feature type="domain" description="TIR" evidence="5">
    <location>
        <begin position="81"/>
        <end position="244"/>
    </location>
</feature>
<dbReference type="Pfam" id="PF01582">
    <property type="entry name" value="TIR"/>
    <property type="match status" value="1"/>
</dbReference>
<evidence type="ECO:0000313" key="7">
    <source>
        <dbReference type="Proteomes" id="UP000215914"/>
    </source>
</evidence>
<dbReference type="EMBL" id="MNCJ02000323">
    <property type="protein sequence ID" value="KAF5793735.1"/>
    <property type="molecule type" value="Genomic_DNA"/>
</dbReference>
<dbReference type="SUPFAM" id="SSF52200">
    <property type="entry name" value="Toll/Interleukin receptor TIR domain"/>
    <property type="match status" value="1"/>
</dbReference>
<feature type="region of interest" description="Disordered" evidence="4">
    <location>
        <begin position="47"/>
        <end position="69"/>
    </location>
</feature>
<dbReference type="InterPro" id="IPR000157">
    <property type="entry name" value="TIR_dom"/>
</dbReference>
<dbReference type="InterPro" id="IPR044974">
    <property type="entry name" value="Disease_R_plants"/>
</dbReference>
<dbReference type="GO" id="GO:0016787">
    <property type="term" value="F:hydrolase activity"/>
    <property type="evidence" value="ECO:0007669"/>
    <property type="project" value="UniProtKB-KW"/>
</dbReference>
<dbReference type="InterPro" id="IPR036397">
    <property type="entry name" value="RNaseH_sf"/>
</dbReference>
<evidence type="ECO:0000256" key="2">
    <source>
        <dbReference type="ARBA" id="ARBA00022737"/>
    </source>
</evidence>
<keyword evidence="7" id="KW-1185">Reference proteome</keyword>
<name>A0A9K3IBS6_HELAN</name>
<dbReference type="InterPro" id="IPR002182">
    <property type="entry name" value="NB-ARC"/>
</dbReference>
<reference evidence="6" key="1">
    <citation type="journal article" date="2017" name="Nature">
        <title>The sunflower genome provides insights into oil metabolism, flowering and Asterid evolution.</title>
        <authorList>
            <person name="Badouin H."/>
            <person name="Gouzy J."/>
            <person name="Grassa C.J."/>
            <person name="Murat F."/>
            <person name="Staton S.E."/>
            <person name="Cottret L."/>
            <person name="Lelandais-Briere C."/>
            <person name="Owens G.L."/>
            <person name="Carrere S."/>
            <person name="Mayjonade B."/>
            <person name="Legrand L."/>
            <person name="Gill N."/>
            <person name="Kane N.C."/>
            <person name="Bowers J.E."/>
            <person name="Hubner S."/>
            <person name="Bellec A."/>
            <person name="Berard A."/>
            <person name="Berges H."/>
            <person name="Blanchet N."/>
            <person name="Boniface M.C."/>
            <person name="Brunel D."/>
            <person name="Catrice O."/>
            <person name="Chaidir N."/>
            <person name="Claudel C."/>
            <person name="Donnadieu C."/>
            <person name="Faraut T."/>
            <person name="Fievet G."/>
            <person name="Helmstetter N."/>
            <person name="King M."/>
            <person name="Knapp S.J."/>
            <person name="Lai Z."/>
            <person name="Le Paslier M.C."/>
            <person name="Lippi Y."/>
            <person name="Lorenzon L."/>
            <person name="Mandel J.R."/>
            <person name="Marage G."/>
            <person name="Marchand G."/>
            <person name="Marquand E."/>
            <person name="Bret-Mestries E."/>
            <person name="Morien E."/>
            <person name="Nambeesan S."/>
            <person name="Nguyen T."/>
            <person name="Pegot-Espagnet P."/>
            <person name="Pouilly N."/>
            <person name="Raftis F."/>
            <person name="Sallet E."/>
            <person name="Schiex T."/>
            <person name="Thomas J."/>
            <person name="Vandecasteele C."/>
            <person name="Vares D."/>
            <person name="Vear F."/>
            <person name="Vautrin S."/>
            <person name="Crespi M."/>
            <person name="Mangin B."/>
            <person name="Burke J.M."/>
            <person name="Salse J."/>
            <person name="Munos S."/>
            <person name="Vincourt P."/>
            <person name="Rieseberg L.H."/>
            <person name="Langlade N.B."/>
        </authorList>
    </citation>
    <scope>NUCLEOTIDE SEQUENCE</scope>
    <source>
        <tissue evidence="6">Leaves</tissue>
    </source>
</reference>
<dbReference type="FunFam" id="3.40.50.10140:FF:000007">
    <property type="entry name" value="Disease resistance protein (TIR-NBS-LRR class)"/>
    <property type="match status" value="1"/>
</dbReference>
<evidence type="ECO:0000256" key="3">
    <source>
        <dbReference type="ARBA" id="ARBA00023027"/>
    </source>
</evidence>
<dbReference type="InterPro" id="IPR042197">
    <property type="entry name" value="Apaf_helical"/>
</dbReference>
<dbReference type="Gene3D" id="1.10.8.430">
    <property type="entry name" value="Helical domain of apoptotic protease-activating factors"/>
    <property type="match status" value="1"/>
</dbReference>
<dbReference type="Gene3D" id="3.30.420.10">
    <property type="entry name" value="Ribonuclease H-like superfamily/Ribonuclease H"/>
    <property type="match status" value="1"/>
</dbReference>
<comment type="caution">
    <text evidence="6">The sequence shown here is derived from an EMBL/GenBank/DDBJ whole genome shotgun (WGS) entry which is preliminary data.</text>
</comment>
<evidence type="ECO:0000259" key="5">
    <source>
        <dbReference type="PROSITE" id="PS50104"/>
    </source>
</evidence>
<evidence type="ECO:0000256" key="4">
    <source>
        <dbReference type="SAM" id="MobiDB-lite"/>
    </source>
</evidence>
<sequence length="774" mass="87094">MAVEFMETLKENTSANTGLSPHTLFTLFATGVTVYYMLSVFFRGSSDHHQQHTPTSSEEDRSAASSSSASHSISASTSQSWNHDVFLSFRGEDTRNSFVDHLYAALAQQGIQTYKDDETLPRGERIGPTLLKAIEESRIALVVFSENYADSSWCLDELAHIMECVDTRGQIVEPIFYFVDPSDVRKQKGKYGKAFRKHKRENKHKVGSWRKALEKAGNLSGWVDENSHEAKCIKEIVGTISSRLPTLTTNVNKDLIGIETRLQDLKSKLKIESGGVRIIGIWGVGGGGKTTLASAAYAEISHRFEAHCLLQNIREESNKHGLEKLQEKFLSLNLKADVKVGNEIEGRSIIERRLRNKSVLVVLDDVDDHKQLEALAGSHAWFGKGSRLIITTRDEHLLTRHADTIYEVSLLSHDEAMELFNKHAYQKDKPIEDYEMLSKDVVSYASGLPLALEILGSFLYDKNKDDWKSALAKLKCIPNVKVTERLKISYDGLEPDHQKLFLDIACFFTRRSMDEAMMVLDACNLHPRIGVKVLIQKSLIKVSDDVFGDKIVVHGNLLRCLVGDHVKAWDQKLCQAEFAHNHAVNRSTGYSPFQIVYSSQPRGPLDLMSLPVSGSVPKKVQDFVEGLHEVHNAVYDHLTQANLKYKQAADQKRRHVEFEEGDFVWAVLTKDRFTVGEYNKLSAKKIGPVEIVEKINPNAYRLKLPSHIRCADVFNVKHLLPYYGESSDDETVGNSRANFVYPGGNDVGPSVEERAILYLEAQDRVRKGPSLKWP</sequence>